<keyword evidence="3" id="KW-1185">Reference proteome</keyword>
<feature type="region of interest" description="Disordered" evidence="1">
    <location>
        <begin position="1"/>
        <end position="39"/>
    </location>
</feature>
<accession>A0A8H3WCK9</accession>
<evidence type="ECO:0000313" key="2">
    <source>
        <dbReference type="EMBL" id="KAF0323367.1"/>
    </source>
</evidence>
<gene>
    <name evidence="2" type="ORF">GQ607_009485</name>
</gene>
<dbReference type="AlphaFoldDB" id="A0A8H3WCK9"/>
<evidence type="ECO:0000313" key="3">
    <source>
        <dbReference type="Proteomes" id="UP000434172"/>
    </source>
</evidence>
<comment type="caution">
    <text evidence="2">The sequence shown here is derived from an EMBL/GenBank/DDBJ whole genome shotgun (WGS) entry which is preliminary data.</text>
</comment>
<dbReference type="Proteomes" id="UP000434172">
    <property type="component" value="Unassembled WGS sequence"/>
</dbReference>
<dbReference type="OrthoDB" id="3886018at2759"/>
<name>A0A8H3WCK9_9PEZI</name>
<dbReference type="EMBL" id="WOWK01000053">
    <property type="protein sequence ID" value="KAF0323367.1"/>
    <property type="molecule type" value="Genomic_DNA"/>
</dbReference>
<proteinExistence type="predicted"/>
<evidence type="ECO:0000256" key="1">
    <source>
        <dbReference type="SAM" id="MobiDB-lite"/>
    </source>
</evidence>
<protein>
    <submittedName>
        <fullName evidence="2">Uncharacterized protein</fullName>
    </submittedName>
</protein>
<organism evidence="2 3">
    <name type="scientific">Colletotrichum asianum</name>
    <dbReference type="NCBI Taxonomy" id="702518"/>
    <lineage>
        <taxon>Eukaryota</taxon>
        <taxon>Fungi</taxon>
        <taxon>Dikarya</taxon>
        <taxon>Ascomycota</taxon>
        <taxon>Pezizomycotina</taxon>
        <taxon>Sordariomycetes</taxon>
        <taxon>Hypocreomycetidae</taxon>
        <taxon>Glomerellales</taxon>
        <taxon>Glomerellaceae</taxon>
        <taxon>Colletotrichum</taxon>
        <taxon>Colletotrichum gloeosporioides species complex</taxon>
    </lineage>
</organism>
<reference evidence="2 3" key="1">
    <citation type="submission" date="2019-12" db="EMBL/GenBank/DDBJ databases">
        <title>A genome sequence resource for the geographically widespread anthracnose pathogen Colletotrichum asianum.</title>
        <authorList>
            <person name="Meng Y."/>
        </authorList>
    </citation>
    <scope>NUCLEOTIDE SEQUENCE [LARGE SCALE GENOMIC DNA]</scope>
    <source>
        <strain evidence="2 3">ICMP 18580</strain>
    </source>
</reference>
<sequence length="389" mass="44643">MARSATPKQRSKSFLPERSQKRSAPARGDWPDPSDYTDKGKFLQEEVREISNHDKLPEVDIGYEPKVVRHGVSEHVGHEDVGMITSNWVLFKSEVTALALEGLYGCTSVVLVSQRGAWISHIFEEDMLFEPKFRYRVLEEMHEGLPPNHPSHRLFQYGLDDLIRKPRRGNAGVMFGDDEETPQSLGMRAFIVTPRPRPQRELGNGEFLSDDVIMHDTTVNREQVLYQRSVQRLAHNLTQTYGDIPVEVVDYAPAMVPNRLYRKLNDQTRRHHSDSQRVNREVADYFSKALAVTPRGKLLLQYRPAKTCVQRASWRLWVEEQEIGSRTEEWTPTYDQIFQYGGLNQNPVRRQTCPTTFSHNTSMVGARSSTFTFSGTSARCPPHDTIGMR</sequence>